<accession>A0A820ABZ4</accession>
<evidence type="ECO:0000313" key="5">
    <source>
        <dbReference type="Proteomes" id="UP000663866"/>
    </source>
</evidence>
<keyword evidence="2" id="KW-0479">Metal-binding</keyword>
<dbReference type="GO" id="GO:0046872">
    <property type="term" value="F:metal ion binding"/>
    <property type="evidence" value="ECO:0007669"/>
    <property type="project" value="UniProtKB-KW"/>
</dbReference>
<evidence type="ECO:0000259" key="3">
    <source>
        <dbReference type="Pfam" id="PF13359"/>
    </source>
</evidence>
<evidence type="ECO:0000256" key="1">
    <source>
        <dbReference type="ARBA" id="ARBA00001968"/>
    </source>
</evidence>
<comment type="cofactor">
    <cofactor evidence="1">
        <name>a divalent metal cation</name>
        <dbReference type="ChEBI" id="CHEBI:60240"/>
    </cofactor>
</comment>
<feature type="non-terminal residue" evidence="4">
    <location>
        <position position="1"/>
    </location>
</feature>
<name>A0A820ABZ4_9BILA</name>
<keyword evidence="5" id="KW-1185">Reference proteome</keyword>
<sequence length="478" mass="54666">MNERCCPCGVRLDRSSCVRPLKSPCLRMFMSIRTLKSLSNDQKVCNVWRHSYIKWKSENSEFSAVLDHCENDMVVINDDANSDSYEFMDVQVQTDDSSRLTSVENPTLITTTNHQVVKLQLNATSSSHTKCCVCRENLRDHAVKITSQDRVFIFFSRNIWMPEGARCCLGHLINNLLSKEAVDQIKPFSIRYQELSSLDIQLLSSKAQTLFENGKKRFSFDDPRDLNDDEYCLLTSLSRDNFNDFVQIVSSSTIRPSCNRSIRTAVGIYLCKLRLGISNRLLACMFQIADKRTVSRIINSARQAIVKSFVSDNLGFGHVTREDVIGRHTTTIARELMCGGDSTDTKSRNNEFQRKTFNLYKKRSLLKPMMIVTTTGYIVACIGPFMSDFNNNDVAMMKDILLRNTDHILSWLKEHRILVVDRGFRDSIGVMKALGLEAAMPSFLDGRRQFSAEEANESRCITKIRWVVEAANRRLKQF</sequence>
<feature type="non-terminal residue" evidence="4">
    <location>
        <position position="478"/>
    </location>
</feature>
<dbReference type="Pfam" id="PF13359">
    <property type="entry name" value="DDE_Tnp_4"/>
    <property type="match status" value="1"/>
</dbReference>
<dbReference type="EMBL" id="CAJOBG010006476">
    <property type="protein sequence ID" value="CAF4188112.1"/>
    <property type="molecule type" value="Genomic_DNA"/>
</dbReference>
<comment type="caution">
    <text evidence="4">The sequence shown here is derived from an EMBL/GenBank/DDBJ whole genome shotgun (WGS) entry which is preliminary data.</text>
</comment>
<dbReference type="PANTHER" id="PTHR23080">
    <property type="entry name" value="THAP DOMAIN PROTEIN"/>
    <property type="match status" value="1"/>
</dbReference>
<feature type="domain" description="DDE Tnp4" evidence="3">
    <location>
        <begin position="346"/>
        <end position="478"/>
    </location>
</feature>
<dbReference type="AlphaFoldDB" id="A0A820ABZ4"/>
<evidence type="ECO:0000313" key="4">
    <source>
        <dbReference type="EMBL" id="CAF4188112.1"/>
    </source>
</evidence>
<reference evidence="4" key="1">
    <citation type="submission" date="2021-02" db="EMBL/GenBank/DDBJ databases">
        <authorList>
            <person name="Nowell W R."/>
        </authorList>
    </citation>
    <scope>NUCLEOTIDE SEQUENCE</scope>
</reference>
<proteinExistence type="predicted"/>
<dbReference type="InterPro" id="IPR027806">
    <property type="entry name" value="HARBI1_dom"/>
</dbReference>
<gene>
    <name evidence="4" type="ORF">OVN521_LOCUS25676</name>
</gene>
<organism evidence="4 5">
    <name type="scientific">Rotaria magnacalcarata</name>
    <dbReference type="NCBI Taxonomy" id="392030"/>
    <lineage>
        <taxon>Eukaryota</taxon>
        <taxon>Metazoa</taxon>
        <taxon>Spiralia</taxon>
        <taxon>Gnathifera</taxon>
        <taxon>Rotifera</taxon>
        <taxon>Eurotatoria</taxon>
        <taxon>Bdelloidea</taxon>
        <taxon>Philodinida</taxon>
        <taxon>Philodinidae</taxon>
        <taxon>Rotaria</taxon>
    </lineage>
</organism>
<evidence type="ECO:0000256" key="2">
    <source>
        <dbReference type="ARBA" id="ARBA00022723"/>
    </source>
</evidence>
<protein>
    <recommendedName>
        <fullName evidence="3">DDE Tnp4 domain-containing protein</fullName>
    </recommendedName>
</protein>
<dbReference type="Proteomes" id="UP000663866">
    <property type="component" value="Unassembled WGS sequence"/>
</dbReference>